<organism evidence="2 3">
    <name type="scientific">Aspergillus novofumigatus (strain IBT 16806)</name>
    <dbReference type="NCBI Taxonomy" id="1392255"/>
    <lineage>
        <taxon>Eukaryota</taxon>
        <taxon>Fungi</taxon>
        <taxon>Dikarya</taxon>
        <taxon>Ascomycota</taxon>
        <taxon>Pezizomycotina</taxon>
        <taxon>Eurotiomycetes</taxon>
        <taxon>Eurotiomycetidae</taxon>
        <taxon>Eurotiales</taxon>
        <taxon>Aspergillaceae</taxon>
        <taxon>Aspergillus</taxon>
        <taxon>Aspergillus subgen. Fumigati</taxon>
    </lineage>
</organism>
<evidence type="ECO:0000313" key="2">
    <source>
        <dbReference type="EMBL" id="PKX92058.1"/>
    </source>
</evidence>
<dbReference type="GeneID" id="36535320"/>
<protein>
    <submittedName>
        <fullName evidence="2">Uncharacterized protein</fullName>
    </submittedName>
</protein>
<keyword evidence="3" id="KW-1185">Reference proteome</keyword>
<gene>
    <name evidence="2" type="ORF">P174DRAFT_444083</name>
</gene>
<dbReference type="VEuPathDB" id="FungiDB:P174DRAFT_444083"/>
<reference evidence="3" key="1">
    <citation type="journal article" date="2018" name="Proc. Natl. Acad. Sci. U.S.A.">
        <title>Linking secondary metabolites to gene clusters through genome sequencing of six diverse Aspergillus species.</title>
        <authorList>
            <person name="Kaerboelling I."/>
            <person name="Vesth T.C."/>
            <person name="Frisvad J.C."/>
            <person name="Nybo J.L."/>
            <person name="Theobald S."/>
            <person name="Kuo A."/>
            <person name="Bowyer P."/>
            <person name="Matsuda Y."/>
            <person name="Mondo S."/>
            <person name="Lyhne E.K."/>
            <person name="Kogle M.E."/>
            <person name="Clum A."/>
            <person name="Lipzen A."/>
            <person name="Salamov A."/>
            <person name="Ngan C.Y."/>
            <person name="Daum C."/>
            <person name="Chiniquy J."/>
            <person name="Barry K."/>
            <person name="LaButti K."/>
            <person name="Haridas S."/>
            <person name="Simmons B.A."/>
            <person name="Magnuson J.K."/>
            <person name="Mortensen U.H."/>
            <person name="Larsen T.O."/>
            <person name="Grigoriev I.V."/>
            <person name="Baker S.E."/>
            <person name="Andersen M.R."/>
        </authorList>
    </citation>
    <scope>NUCLEOTIDE SEQUENCE [LARGE SCALE GENOMIC DNA]</scope>
    <source>
        <strain evidence="3">IBT 16806</strain>
    </source>
</reference>
<accession>A0A2I1C374</accession>
<sequence>MTGPVEMSAKWRRSRGHRGSHELLSASGCQRGLTVLGRAILSFDQTTFTSTIPTSKPGRMDDARY</sequence>
<dbReference type="RefSeq" id="XP_024680653.1">
    <property type="nucleotide sequence ID" value="XM_024827995.1"/>
</dbReference>
<dbReference type="Proteomes" id="UP000234474">
    <property type="component" value="Unassembled WGS sequence"/>
</dbReference>
<dbReference type="EMBL" id="MSZS01000006">
    <property type="protein sequence ID" value="PKX92058.1"/>
    <property type="molecule type" value="Genomic_DNA"/>
</dbReference>
<proteinExistence type="predicted"/>
<dbReference type="AlphaFoldDB" id="A0A2I1C374"/>
<name>A0A2I1C374_ASPN1</name>
<evidence type="ECO:0000313" key="3">
    <source>
        <dbReference type="Proteomes" id="UP000234474"/>
    </source>
</evidence>
<feature type="region of interest" description="Disordered" evidence="1">
    <location>
        <begin position="1"/>
        <end position="23"/>
    </location>
</feature>
<comment type="caution">
    <text evidence="2">The sequence shown here is derived from an EMBL/GenBank/DDBJ whole genome shotgun (WGS) entry which is preliminary data.</text>
</comment>
<evidence type="ECO:0000256" key="1">
    <source>
        <dbReference type="SAM" id="MobiDB-lite"/>
    </source>
</evidence>